<organism evidence="2 3">
    <name type="scientific">Pseudooceanicola sediminis</name>
    <dbReference type="NCBI Taxonomy" id="2211117"/>
    <lineage>
        <taxon>Bacteria</taxon>
        <taxon>Pseudomonadati</taxon>
        <taxon>Pseudomonadota</taxon>
        <taxon>Alphaproteobacteria</taxon>
        <taxon>Rhodobacterales</taxon>
        <taxon>Paracoccaceae</taxon>
        <taxon>Pseudooceanicola</taxon>
    </lineage>
</organism>
<evidence type="ECO:0000313" key="2">
    <source>
        <dbReference type="EMBL" id="RII36959.1"/>
    </source>
</evidence>
<feature type="compositionally biased region" description="Basic and acidic residues" evidence="1">
    <location>
        <begin position="79"/>
        <end position="97"/>
    </location>
</feature>
<keyword evidence="3" id="KW-1185">Reference proteome</keyword>
<dbReference type="Proteomes" id="UP000265848">
    <property type="component" value="Unassembled WGS sequence"/>
</dbReference>
<dbReference type="AlphaFoldDB" id="A0A399IXH0"/>
<dbReference type="SUPFAM" id="SSF53335">
    <property type="entry name" value="S-adenosyl-L-methionine-dependent methyltransferases"/>
    <property type="match status" value="1"/>
</dbReference>
<dbReference type="InterPro" id="IPR029063">
    <property type="entry name" value="SAM-dependent_MTases_sf"/>
</dbReference>
<sequence length="108" mass="11873">MAHVQAALQVPPFTEAHTPRAKAVAEFLRAHGVWDGGDVVTLEIDGATYVITDIGLRMLTLRELFNAQGFPPDYVIDGHWQEDGGKPDKVLSVEPRLHQPRTGHPAQV</sequence>
<gene>
    <name evidence="2" type="ORF">DL237_19705</name>
</gene>
<proteinExistence type="predicted"/>
<evidence type="ECO:0000313" key="3">
    <source>
        <dbReference type="Proteomes" id="UP000265848"/>
    </source>
</evidence>
<name>A0A399IXH0_9RHOB</name>
<dbReference type="EMBL" id="QWJJ01000026">
    <property type="protein sequence ID" value="RII36959.1"/>
    <property type="molecule type" value="Genomic_DNA"/>
</dbReference>
<evidence type="ECO:0000256" key="1">
    <source>
        <dbReference type="SAM" id="MobiDB-lite"/>
    </source>
</evidence>
<protein>
    <submittedName>
        <fullName evidence="2">Uncharacterized protein</fullName>
    </submittedName>
</protein>
<reference evidence="2 3" key="1">
    <citation type="submission" date="2018-08" db="EMBL/GenBank/DDBJ databases">
        <title>Pseudooceanicola sediminis CY03 in the family Rhodobacteracea.</title>
        <authorList>
            <person name="Zhang Y.-J."/>
        </authorList>
    </citation>
    <scope>NUCLEOTIDE SEQUENCE [LARGE SCALE GENOMIC DNA]</scope>
    <source>
        <strain evidence="2 3">CY03</strain>
    </source>
</reference>
<comment type="caution">
    <text evidence="2">The sequence shown here is derived from an EMBL/GenBank/DDBJ whole genome shotgun (WGS) entry which is preliminary data.</text>
</comment>
<accession>A0A399IXH0</accession>
<feature type="region of interest" description="Disordered" evidence="1">
    <location>
        <begin position="78"/>
        <end position="108"/>
    </location>
</feature>
<dbReference type="OrthoDB" id="9813719at2"/>